<dbReference type="InterPro" id="IPR019845">
    <property type="entry name" value="Squalene/phytoene_synthase_CS"/>
</dbReference>
<dbReference type="GO" id="GO:0009536">
    <property type="term" value="C:plastid"/>
    <property type="evidence" value="ECO:0007669"/>
    <property type="project" value="UniProtKB-ARBA"/>
</dbReference>
<evidence type="ECO:0000256" key="1">
    <source>
        <dbReference type="ARBA" id="ARBA00001805"/>
    </source>
</evidence>
<dbReference type="GO" id="GO:0046905">
    <property type="term" value="F:15-cis-phytoene synthase activity"/>
    <property type="evidence" value="ECO:0007669"/>
    <property type="project" value="UniProtKB-EC"/>
</dbReference>
<sequence>MQEAARDIINLLLGCCSAFSATRQRRRRCVPCHATLVGPDTRRLTPSPGENNRPELITPLVQPLIGKETEERATRASIATHLRYPNGLPLKGTYNRDALDEAYARCGIITEDYAKTFYLGTKLMTPQKAKAIWAIYVWCRRTDELVDGPNASRITPAALDSWEHRLESLFEGRPYDAMDAALTDTVAHYPVSIQPFKDMIDGMRMDLTKARYCNFDELYDYCYKVAGTVGLMTTPVMGVDPQYKGPLEAVYRAALALGTANQLTNILRDVGEDAAQRNRIYVPLDELDQFGIQESEIISGNMFSPHTGLIDDRWERFMKYQISRARAYFADAEAGVDFLDSDARWPVWSALILYRQILDAIEANGYNNFTQRAYVKKWRKYGSLPVAFLRARMPLGLLKEAEGVTVSSRKSGPPRTTVP</sequence>
<evidence type="ECO:0000256" key="3">
    <source>
        <dbReference type="ARBA" id="ARBA00012396"/>
    </source>
</evidence>
<evidence type="ECO:0000256" key="5">
    <source>
        <dbReference type="ARBA" id="ARBA00022746"/>
    </source>
</evidence>
<dbReference type="InterPro" id="IPR033904">
    <property type="entry name" value="Trans_IPPS_HH"/>
</dbReference>
<evidence type="ECO:0000256" key="2">
    <source>
        <dbReference type="ARBA" id="ARBA00006251"/>
    </source>
</evidence>
<protein>
    <recommendedName>
        <fullName evidence="3">15-cis-phytoene synthase</fullName>
        <ecNumber evidence="3">2.5.1.32</ecNumber>
    </recommendedName>
</protein>
<dbReference type="GO" id="GO:0004311">
    <property type="term" value="F:geranylgeranyl diphosphate synthase activity"/>
    <property type="evidence" value="ECO:0007669"/>
    <property type="project" value="InterPro"/>
</dbReference>
<proteinExistence type="inferred from homology"/>
<reference evidence="6" key="1">
    <citation type="submission" date="2015-12" db="EMBL/GenBank/DDBJ databases">
        <title>Evolutionary analysis of head-to-head triterpenoid synthase sequences including squalene synthases in green algae.</title>
        <authorList>
            <person name="Moore R.B."/>
            <person name="Knowles G."/>
            <person name="Barnathan M."/>
            <person name="Qin J."/>
            <person name="Li Y."/>
            <person name="Gardner-Stephen P."/>
            <person name="Bueti A."/>
            <person name="Anderson P."/>
            <person name="Ball A.S."/>
        </authorList>
    </citation>
    <scope>NUCLEOTIDE SEQUENCE</scope>
</reference>
<organism evidence="6">
    <name type="scientific">Botryococcus braunii</name>
    <name type="common">Green alga</name>
    <dbReference type="NCBI Taxonomy" id="38881"/>
    <lineage>
        <taxon>Eukaryota</taxon>
        <taxon>Viridiplantae</taxon>
        <taxon>Chlorophyta</taxon>
        <taxon>core chlorophytes</taxon>
        <taxon>Trebouxiophyceae</taxon>
        <taxon>Trebouxiophyceae incertae sedis</taxon>
        <taxon>Elliptochloris clade</taxon>
        <taxon>Botryococcus</taxon>
    </lineage>
</organism>
<dbReference type="FunFam" id="1.10.600.10:FF:000004">
    <property type="entry name" value="Phytoene synthase chloroplastic"/>
    <property type="match status" value="1"/>
</dbReference>
<dbReference type="Gene3D" id="1.10.600.10">
    <property type="entry name" value="Farnesyl Diphosphate Synthase"/>
    <property type="match status" value="1"/>
</dbReference>
<dbReference type="SFLD" id="SFLDG01212">
    <property type="entry name" value="Phytoene_synthase_like"/>
    <property type="match status" value="1"/>
</dbReference>
<comment type="catalytic activity">
    <reaction evidence="1">
        <text>2 (2E,6E,10E)-geranylgeranyl diphosphate = 15-cis-phytoene + 2 diphosphate</text>
        <dbReference type="Rhea" id="RHEA:34475"/>
        <dbReference type="ChEBI" id="CHEBI:27787"/>
        <dbReference type="ChEBI" id="CHEBI:33019"/>
        <dbReference type="ChEBI" id="CHEBI:58756"/>
        <dbReference type="EC" id="2.5.1.32"/>
    </reaction>
</comment>
<dbReference type="GO" id="GO:0051996">
    <property type="term" value="F:squalene synthase [NAD(P)H] activity"/>
    <property type="evidence" value="ECO:0007669"/>
    <property type="project" value="InterPro"/>
</dbReference>
<keyword evidence="4" id="KW-0808">Transferase</keyword>
<dbReference type="InterPro" id="IPR008949">
    <property type="entry name" value="Isoprenoid_synthase_dom_sf"/>
</dbReference>
<dbReference type="EC" id="2.5.1.32" evidence="3"/>
<dbReference type="SFLD" id="SFLDS00005">
    <property type="entry name" value="Isoprenoid_Synthase_Type_I"/>
    <property type="match status" value="1"/>
</dbReference>
<dbReference type="PANTHER" id="PTHR31480">
    <property type="entry name" value="BIFUNCTIONAL LYCOPENE CYCLASE/PHYTOENE SYNTHASE"/>
    <property type="match status" value="1"/>
</dbReference>
<dbReference type="CDD" id="cd00683">
    <property type="entry name" value="Trans_IPPS_HH"/>
    <property type="match status" value="1"/>
</dbReference>
<dbReference type="SMR" id="A0A172QBW0"/>
<evidence type="ECO:0000313" key="6">
    <source>
        <dbReference type="EMBL" id="AND81100.1"/>
    </source>
</evidence>
<dbReference type="SUPFAM" id="SSF48576">
    <property type="entry name" value="Terpenoid synthases"/>
    <property type="match status" value="1"/>
</dbReference>
<dbReference type="InterPro" id="IPR002060">
    <property type="entry name" value="Squ/phyt_synthse"/>
</dbReference>
<evidence type="ECO:0000256" key="4">
    <source>
        <dbReference type="ARBA" id="ARBA00022679"/>
    </source>
</evidence>
<accession>A0A172QBW0</accession>
<dbReference type="EMBL" id="KU248138">
    <property type="protein sequence ID" value="AND81100.1"/>
    <property type="molecule type" value="Genomic_DNA"/>
</dbReference>
<dbReference type="AlphaFoldDB" id="A0A172QBW0"/>
<name>A0A172QBW0_BOTBR</name>
<dbReference type="Pfam" id="PF00494">
    <property type="entry name" value="SQS_PSY"/>
    <property type="match status" value="1"/>
</dbReference>
<dbReference type="GO" id="GO:0016117">
    <property type="term" value="P:carotenoid biosynthetic process"/>
    <property type="evidence" value="ECO:0007669"/>
    <property type="project" value="UniProtKB-KW"/>
</dbReference>
<dbReference type="InterPro" id="IPR044843">
    <property type="entry name" value="Trans_IPPS_bact-type"/>
</dbReference>
<dbReference type="SFLD" id="SFLDG01018">
    <property type="entry name" value="Squalene/Phytoene_Synthase_Lik"/>
    <property type="match status" value="1"/>
</dbReference>
<comment type="similarity">
    <text evidence="2">Belongs to the phytoene/squalene synthase family.</text>
</comment>
<dbReference type="PROSITE" id="PS01045">
    <property type="entry name" value="SQUALEN_PHYTOEN_SYN_2"/>
    <property type="match status" value="1"/>
</dbReference>
<keyword evidence="5" id="KW-0125">Carotenoid biosynthesis</keyword>